<feature type="compositionally biased region" description="Basic and acidic residues" evidence="1">
    <location>
        <begin position="16"/>
        <end position="35"/>
    </location>
</feature>
<proteinExistence type="predicted"/>
<sequence length="129" mass="15240">MEILKDDVEQNEDKEDSDKEFDSSKNEIEESKEEYVPDGKNKVSILFTKNGLNNLIRRYAMPKDVYQDLISELKSRNVVVPGTNSSIYRETEKEFRKYYTKDKETSLVYYLDVPGFMNELKPNIHKRSE</sequence>
<feature type="region of interest" description="Disordered" evidence="1">
    <location>
        <begin position="1"/>
        <end position="35"/>
    </location>
</feature>
<organism evidence="2 3">
    <name type="scientific">Ignelater luminosus</name>
    <name type="common">Cucubano</name>
    <name type="synonym">Pyrophorus luminosus</name>
    <dbReference type="NCBI Taxonomy" id="2038154"/>
    <lineage>
        <taxon>Eukaryota</taxon>
        <taxon>Metazoa</taxon>
        <taxon>Ecdysozoa</taxon>
        <taxon>Arthropoda</taxon>
        <taxon>Hexapoda</taxon>
        <taxon>Insecta</taxon>
        <taxon>Pterygota</taxon>
        <taxon>Neoptera</taxon>
        <taxon>Endopterygota</taxon>
        <taxon>Coleoptera</taxon>
        <taxon>Polyphaga</taxon>
        <taxon>Elateriformia</taxon>
        <taxon>Elateroidea</taxon>
        <taxon>Elateridae</taxon>
        <taxon>Agrypninae</taxon>
        <taxon>Pyrophorini</taxon>
        <taxon>Ignelater</taxon>
    </lineage>
</organism>
<name>A0A8K0CGP9_IGNLU</name>
<gene>
    <name evidence="2" type="ORF">ILUMI_21963</name>
</gene>
<evidence type="ECO:0000313" key="2">
    <source>
        <dbReference type="EMBL" id="KAF2884208.1"/>
    </source>
</evidence>
<protein>
    <submittedName>
        <fullName evidence="2">Uncharacterized protein</fullName>
    </submittedName>
</protein>
<comment type="caution">
    <text evidence="2">The sequence shown here is derived from an EMBL/GenBank/DDBJ whole genome shotgun (WGS) entry which is preliminary data.</text>
</comment>
<evidence type="ECO:0000256" key="1">
    <source>
        <dbReference type="SAM" id="MobiDB-lite"/>
    </source>
</evidence>
<dbReference type="AlphaFoldDB" id="A0A8K0CGP9"/>
<dbReference type="Proteomes" id="UP000801492">
    <property type="component" value="Unassembled WGS sequence"/>
</dbReference>
<dbReference type="OrthoDB" id="6769877at2759"/>
<reference evidence="2" key="1">
    <citation type="submission" date="2019-08" db="EMBL/GenBank/DDBJ databases">
        <title>The genome of the North American firefly Photinus pyralis.</title>
        <authorList>
            <consortium name="Photinus pyralis genome working group"/>
            <person name="Fallon T.R."/>
            <person name="Sander Lower S.E."/>
            <person name="Weng J.-K."/>
        </authorList>
    </citation>
    <scope>NUCLEOTIDE SEQUENCE</scope>
    <source>
        <strain evidence="2">TRF0915ILg1</strain>
        <tissue evidence="2">Whole body</tissue>
    </source>
</reference>
<accession>A0A8K0CGP9</accession>
<dbReference type="EMBL" id="VTPC01090215">
    <property type="protein sequence ID" value="KAF2884208.1"/>
    <property type="molecule type" value="Genomic_DNA"/>
</dbReference>
<evidence type="ECO:0000313" key="3">
    <source>
        <dbReference type="Proteomes" id="UP000801492"/>
    </source>
</evidence>
<keyword evidence="3" id="KW-1185">Reference proteome</keyword>